<evidence type="ECO:0000313" key="3">
    <source>
        <dbReference type="EMBL" id="PJZ83276.1"/>
    </source>
</evidence>
<reference evidence="3 4" key="1">
    <citation type="submission" date="2017-07" db="EMBL/GenBank/DDBJ databases">
        <title>Leptospira spp. isolated from tropical soils.</title>
        <authorList>
            <person name="Thibeaux R."/>
            <person name="Iraola G."/>
            <person name="Ferres I."/>
            <person name="Bierque E."/>
            <person name="Girault D."/>
            <person name="Soupe-Gilbert M.-E."/>
            <person name="Picardeau M."/>
            <person name="Goarant C."/>
        </authorList>
    </citation>
    <scope>NUCLEOTIDE SEQUENCE [LARGE SCALE GENOMIC DNA]</scope>
    <source>
        <strain evidence="3 4">FH2-B-A1</strain>
    </source>
</reference>
<evidence type="ECO:0000259" key="2">
    <source>
        <dbReference type="Pfam" id="PF16169"/>
    </source>
</evidence>
<evidence type="ECO:0000313" key="4">
    <source>
        <dbReference type="Proteomes" id="UP000232145"/>
    </source>
</evidence>
<dbReference type="Pfam" id="PF16169">
    <property type="entry name" value="DUF4872"/>
    <property type="match status" value="1"/>
</dbReference>
<protein>
    <submittedName>
        <fullName evidence="3">Lantibiotic ABC transporter</fullName>
    </submittedName>
</protein>
<dbReference type="OrthoDB" id="4075615at2"/>
<dbReference type="EMBL" id="NPDX01000006">
    <property type="protein sequence ID" value="PJZ83276.1"/>
    <property type="molecule type" value="Genomic_DNA"/>
</dbReference>
<comment type="caution">
    <text evidence="3">The sequence shown here is derived from an EMBL/GenBank/DDBJ whole genome shotgun (WGS) entry which is preliminary data.</text>
</comment>
<gene>
    <name evidence="3" type="ORF">CH364_16485</name>
</gene>
<feature type="domain" description="Butirosin biosynthesis protein H N-terminal" evidence="1">
    <location>
        <begin position="13"/>
        <end position="141"/>
    </location>
</feature>
<sequence length="329" mass="36957">MILNNFSPFVGVHCETTTTGTLLKHIGIKLSEPMLFGIGEGLSFIFWNMKSMDFPFIGGRVKPDGLTENISKNLNLKLKIQETASKSKAWSSVCDLIDSGTPVGLKLDCFHLEYFSKPFHFAGHYAALYGYDKTNAYLIDTKQQGTKVRTSIKSLELARSEKGAMASKNLFYTIEPGKKQINLGKVVALAAKNNAREYLNPPITNVSYKGIRKLASNLEKWFHSSKDIQRDFGTTAMLMEKAGTGGAIFRNLYRDFLFESYELTKDPIFKNTHLQFQEISNHWTKIASLFDSLGKKGDDRLLGEIKNLLNRTADLELSAMTNLLKLKDV</sequence>
<dbReference type="AlphaFoldDB" id="A0A2N0AG66"/>
<feature type="domain" description="DUF4872" evidence="2">
    <location>
        <begin position="153"/>
        <end position="323"/>
    </location>
</feature>
<proteinExistence type="predicted"/>
<dbReference type="InterPro" id="IPR026935">
    <property type="entry name" value="BtrH_N"/>
</dbReference>
<keyword evidence="4" id="KW-1185">Reference proteome</keyword>
<evidence type="ECO:0000259" key="1">
    <source>
        <dbReference type="Pfam" id="PF14399"/>
    </source>
</evidence>
<name>A0A2N0AG66_9LEPT</name>
<dbReference type="Pfam" id="PF14399">
    <property type="entry name" value="BtrH_N"/>
    <property type="match status" value="1"/>
</dbReference>
<organism evidence="3 4">
    <name type="scientific">Leptospira harrisiae</name>
    <dbReference type="NCBI Taxonomy" id="2023189"/>
    <lineage>
        <taxon>Bacteria</taxon>
        <taxon>Pseudomonadati</taxon>
        <taxon>Spirochaetota</taxon>
        <taxon>Spirochaetia</taxon>
        <taxon>Leptospirales</taxon>
        <taxon>Leptospiraceae</taxon>
        <taxon>Leptospira</taxon>
    </lineage>
</organism>
<dbReference type="InterPro" id="IPR032369">
    <property type="entry name" value="DUF4872"/>
</dbReference>
<dbReference type="RefSeq" id="WP_100744932.1">
    <property type="nucleotide sequence ID" value="NZ_NPDW01000003.1"/>
</dbReference>
<accession>A0A2N0AG66</accession>
<dbReference type="Proteomes" id="UP000232145">
    <property type="component" value="Unassembled WGS sequence"/>
</dbReference>